<dbReference type="Pfam" id="PF13521">
    <property type="entry name" value="AAA_28"/>
    <property type="match status" value="1"/>
</dbReference>
<dbReference type="Proteomes" id="UP000036681">
    <property type="component" value="Unplaced"/>
</dbReference>
<keyword evidence="2" id="KW-1185">Reference proteome</keyword>
<dbReference type="InterPro" id="IPR053227">
    <property type="entry name" value="TRPL-trafficking_regulator"/>
</dbReference>
<dbReference type="InterPro" id="IPR038727">
    <property type="entry name" value="NadR/Ttd14_AAA_dom"/>
</dbReference>
<dbReference type="PANTHER" id="PTHR34932:SF1">
    <property type="entry name" value="TRPL TRANSLOCATION DEFECT PROTEIN 14"/>
    <property type="match status" value="1"/>
</dbReference>
<reference evidence="3" key="1">
    <citation type="submission" date="2017-02" db="UniProtKB">
        <authorList>
            <consortium name="WormBaseParasite"/>
        </authorList>
    </citation>
    <scope>IDENTIFICATION</scope>
</reference>
<dbReference type="GO" id="GO:0070300">
    <property type="term" value="F:phosphatidic acid binding"/>
    <property type="evidence" value="ECO:0007669"/>
    <property type="project" value="TreeGrafter"/>
</dbReference>
<dbReference type="AlphaFoldDB" id="A0A0M3HI84"/>
<dbReference type="GO" id="GO:0035091">
    <property type="term" value="F:phosphatidylinositol binding"/>
    <property type="evidence" value="ECO:0007669"/>
    <property type="project" value="TreeGrafter"/>
</dbReference>
<evidence type="ECO:0000313" key="3">
    <source>
        <dbReference type="WBParaSite" id="ALUE_0000122901-mRNA-1"/>
    </source>
</evidence>
<dbReference type="WBParaSite" id="ALUE_0000122901-mRNA-1">
    <property type="protein sequence ID" value="ALUE_0000122901-mRNA-1"/>
    <property type="gene ID" value="ALUE_0000122901"/>
</dbReference>
<evidence type="ECO:0000313" key="2">
    <source>
        <dbReference type="Proteomes" id="UP000036681"/>
    </source>
</evidence>
<proteinExistence type="predicted"/>
<protein>
    <submittedName>
        <fullName evidence="3">AAA_28 domain-containing protein</fullName>
    </submittedName>
</protein>
<sequence length="90" mass="10024">MADPNPSAPKRRIYKVVLTGGPCGGKTTGQDRLRTFFEGLGWKVYTVPETATILLGGGVKFAELTRDQTYAFQKDLLLTMLRIESVPRYD</sequence>
<evidence type="ECO:0000259" key="1">
    <source>
        <dbReference type="Pfam" id="PF13521"/>
    </source>
</evidence>
<name>A0A0M3HI84_ASCLU</name>
<dbReference type="GO" id="GO:0045494">
    <property type="term" value="P:photoreceptor cell maintenance"/>
    <property type="evidence" value="ECO:0007669"/>
    <property type="project" value="TreeGrafter"/>
</dbReference>
<feature type="domain" description="NadR/Ttd14 AAA" evidence="1">
    <location>
        <begin position="15"/>
        <end position="79"/>
    </location>
</feature>
<organism evidence="2 3">
    <name type="scientific">Ascaris lumbricoides</name>
    <name type="common">Giant roundworm</name>
    <dbReference type="NCBI Taxonomy" id="6252"/>
    <lineage>
        <taxon>Eukaryota</taxon>
        <taxon>Metazoa</taxon>
        <taxon>Ecdysozoa</taxon>
        <taxon>Nematoda</taxon>
        <taxon>Chromadorea</taxon>
        <taxon>Rhabditida</taxon>
        <taxon>Spirurina</taxon>
        <taxon>Ascaridomorpha</taxon>
        <taxon>Ascaridoidea</taxon>
        <taxon>Ascarididae</taxon>
        <taxon>Ascaris</taxon>
    </lineage>
</organism>
<accession>A0A0M3HI84</accession>
<dbReference type="GO" id="GO:0005525">
    <property type="term" value="F:GTP binding"/>
    <property type="evidence" value="ECO:0007669"/>
    <property type="project" value="TreeGrafter"/>
</dbReference>
<dbReference type="PANTHER" id="PTHR34932">
    <property type="entry name" value="TRPL TRANSLOCATION DEFECT PROTEIN 14"/>
    <property type="match status" value="1"/>
</dbReference>